<keyword evidence="2" id="KW-1185">Reference proteome</keyword>
<comment type="caution">
    <text evidence="1">The sequence shown here is derived from an EMBL/GenBank/DDBJ whole genome shotgun (WGS) entry which is preliminary data.</text>
</comment>
<sequence>MSVHTIAQTGTGWAVSTPHSAATDAAASTFASAGNAVDAALAAAAMLAVVYPNQCSVGGDLIALVGTADGEVHTVNASGRAPRGVDVDEVAASHRFMPLTGALPVTVPGVVSGWEVLSRRWGTKPLSDALAVAEAAARDGVEVSAGLARGIGREPDKITADPGLRNMFQRGGEFLREGATLRQPQLANSLAMLKVDGAAAMYHGELGEHIVAELRARGSAMSMDDFSRHHVDFDHGIGVRFADREYVSTGGNSQGVFFLAAVRALELLRADGDDLDPLGESAGRVAAVLSRAAMDRDQFLGDADVAEWVLSDDHVRSMTKPQEPPRITGFPAAHGDTVGVTTADSDGLWVSLLQSVFHGFGSGILEPRSGIVLHNRGASFTLRDGSSSRLAGGKRPPHTLMPVLVRQDGLIVGSQAAMGGRAQPQIQAHLVLALAAGASAEAAVSQPRWVLDAAEWDAPIEKTSTVLVEQGVPDRAAHSVAAAGFTVQRLGQQDDEVGHAHVIQASRDGSGDVVFEAATDPRADGSALVGRPVLT</sequence>
<gene>
    <name evidence="1" type="ORF">FGL98_08360</name>
</gene>
<protein>
    <submittedName>
        <fullName evidence="1">Tyramine oxidase</fullName>
    </submittedName>
</protein>
<dbReference type="InterPro" id="IPR043137">
    <property type="entry name" value="GGT_ssub_C"/>
</dbReference>
<dbReference type="PANTHER" id="PTHR43881:SF1">
    <property type="entry name" value="GAMMA-GLUTAMYLTRANSPEPTIDASE (AFU_ORTHOLOGUE AFUA_4G13580)"/>
    <property type="match status" value="1"/>
</dbReference>
<accession>A0A563E490</accession>
<dbReference type="Proteomes" id="UP000320244">
    <property type="component" value="Unassembled WGS sequence"/>
</dbReference>
<dbReference type="InterPro" id="IPR029055">
    <property type="entry name" value="Ntn_hydrolases_N"/>
</dbReference>
<dbReference type="Gene3D" id="3.60.20.40">
    <property type="match status" value="1"/>
</dbReference>
<reference evidence="1 2" key="2">
    <citation type="submission" date="2019-08" db="EMBL/GenBank/DDBJ databases">
        <title>Jejuicoccus antrihumi gen. nov., sp. nov., a new member of the family Dermacoccaceae isolated from a cave.</title>
        <authorList>
            <person name="Schumann P."/>
            <person name="Kim I.S."/>
        </authorList>
    </citation>
    <scope>NUCLEOTIDE SEQUENCE [LARGE SCALE GENOMIC DNA]</scope>
    <source>
        <strain evidence="1 2">C5-26</strain>
    </source>
</reference>
<name>A0A563E490_9MICO</name>
<reference evidence="1 2" key="1">
    <citation type="submission" date="2019-05" db="EMBL/GenBank/DDBJ databases">
        <authorList>
            <person name="Lee S.D."/>
        </authorList>
    </citation>
    <scope>NUCLEOTIDE SEQUENCE [LARGE SCALE GENOMIC DNA]</scope>
    <source>
        <strain evidence="1 2">C5-26</strain>
    </source>
</reference>
<evidence type="ECO:0000313" key="2">
    <source>
        <dbReference type="Proteomes" id="UP000320244"/>
    </source>
</evidence>
<dbReference type="EMBL" id="VCQV01000008">
    <property type="protein sequence ID" value="TWP37052.1"/>
    <property type="molecule type" value="Genomic_DNA"/>
</dbReference>
<proteinExistence type="predicted"/>
<dbReference type="RefSeq" id="WP_146316294.1">
    <property type="nucleotide sequence ID" value="NZ_VCQV01000008.1"/>
</dbReference>
<dbReference type="OrthoDB" id="9781342at2"/>
<dbReference type="PRINTS" id="PR01210">
    <property type="entry name" value="GGTRANSPTASE"/>
</dbReference>
<dbReference type="InterPro" id="IPR052896">
    <property type="entry name" value="GGT-like_enzyme"/>
</dbReference>
<dbReference type="AlphaFoldDB" id="A0A563E490"/>
<dbReference type="Pfam" id="PF01019">
    <property type="entry name" value="G_glu_transpept"/>
    <property type="match status" value="1"/>
</dbReference>
<dbReference type="SUPFAM" id="SSF56235">
    <property type="entry name" value="N-terminal nucleophile aminohydrolases (Ntn hydrolases)"/>
    <property type="match status" value="1"/>
</dbReference>
<evidence type="ECO:0000313" key="1">
    <source>
        <dbReference type="EMBL" id="TWP37052.1"/>
    </source>
</evidence>
<dbReference type="PANTHER" id="PTHR43881">
    <property type="entry name" value="GAMMA-GLUTAMYLTRANSPEPTIDASE (AFU_ORTHOLOGUE AFUA_4G13580)"/>
    <property type="match status" value="1"/>
</dbReference>
<organism evidence="1 2">
    <name type="scientific">Leekyejoonella antrihumi</name>
    <dbReference type="NCBI Taxonomy" id="1660198"/>
    <lineage>
        <taxon>Bacteria</taxon>
        <taxon>Bacillati</taxon>
        <taxon>Actinomycetota</taxon>
        <taxon>Actinomycetes</taxon>
        <taxon>Micrococcales</taxon>
        <taxon>Dermacoccaceae</taxon>
        <taxon>Leekyejoonella</taxon>
    </lineage>
</organism>